<dbReference type="GO" id="GO:0000155">
    <property type="term" value="F:phosphorelay sensor kinase activity"/>
    <property type="evidence" value="ECO:0007669"/>
    <property type="project" value="InterPro"/>
</dbReference>
<sequence>MIVAVEAIQPFFSICDSYTSVFIYGMDGLYRAGKMADIMNNPSFRTFFEGGIAHLRDEIMITASGDLSHPILDLGIDEIGVLGKELDALRTPLTILNGYLEVLKLGGSRNIRKLKVIRLLKECEKNDRRNWCSHDCERGHSIFYGGNRVFRERIKHIPDCISSGMC</sequence>
<dbReference type="EMBL" id="JAPRAY010000014">
    <property type="protein sequence ID" value="MCZ0668130.1"/>
    <property type="molecule type" value="Genomic_DNA"/>
</dbReference>
<dbReference type="InterPro" id="IPR003661">
    <property type="entry name" value="HisK_dim/P_dom"/>
</dbReference>
<reference evidence="1" key="2">
    <citation type="submission" date="2022-11" db="EMBL/GenBank/DDBJ databases">
        <title>Temperate bacteriophages infecting mucin-degrading bacterium Ruminococcus gnavus from the human gut.</title>
        <authorList>
            <person name="Buttimer C."/>
        </authorList>
    </citation>
    <scope>NUCLEOTIDE SEQUENCE</scope>
    <source>
        <strain evidence="1">CCUG 49994</strain>
    </source>
</reference>
<accession>A0A2N5PMW7</accession>
<dbReference type="RefSeq" id="WP_022037348.1">
    <property type="nucleotide sequence ID" value="NZ_CP176629.1"/>
</dbReference>
<dbReference type="Proteomes" id="UP000235093">
    <property type="component" value="Unassembled WGS sequence"/>
</dbReference>
<dbReference type="Proteomes" id="UP001079535">
    <property type="component" value="Unassembled WGS sequence"/>
</dbReference>
<name>A0A2N5PMW7_MEDGN</name>
<organism evidence="2 3">
    <name type="scientific">Mediterraneibacter gnavus</name>
    <name type="common">Ruminococcus gnavus</name>
    <dbReference type="NCBI Taxonomy" id="33038"/>
    <lineage>
        <taxon>Bacteria</taxon>
        <taxon>Bacillati</taxon>
        <taxon>Bacillota</taxon>
        <taxon>Clostridia</taxon>
        <taxon>Lachnospirales</taxon>
        <taxon>Lachnospiraceae</taxon>
        <taxon>Mediterraneibacter</taxon>
    </lineage>
</organism>
<dbReference type="CDD" id="cd00082">
    <property type="entry name" value="HisKA"/>
    <property type="match status" value="1"/>
</dbReference>
<gene>
    <name evidence="2" type="ORF">CDL23_07850</name>
    <name evidence="1" type="ORF">OZZ17_11335</name>
</gene>
<comment type="caution">
    <text evidence="2">The sequence shown here is derived from an EMBL/GenBank/DDBJ whole genome shotgun (WGS) entry which is preliminary data.</text>
</comment>
<evidence type="ECO:0000313" key="3">
    <source>
        <dbReference type="Proteomes" id="UP000235093"/>
    </source>
</evidence>
<protein>
    <submittedName>
        <fullName evidence="2">Uncharacterized protein</fullName>
    </submittedName>
</protein>
<proteinExistence type="predicted"/>
<dbReference type="AlphaFoldDB" id="A0A2N5PMW7"/>
<evidence type="ECO:0000313" key="2">
    <source>
        <dbReference type="EMBL" id="PLT75599.1"/>
    </source>
</evidence>
<evidence type="ECO:0000313" key="1">
    <source>
        <dbReference type="EMBL" id="MCZ0668130.1"/>
    </source>
</evidence>
<dbReference type="EMBL" id="NIHT01000010">
    <property type="protein sequence ID" value="PLT75599.1"/>
    <property type="molecule type" value="Genomic_DNA"/>
</dbReference>
<reference evidence="2 3" key="1">
    <citation type="journal article" date="2017" name="Genome Med.">
        <title>A novel Ruminococcus gnavus clade enriched in inflammatory bowel disease patients.</title>
        <authorList>
            <person name="Hall A.B."/>
            <person name="Yassour M."/>
            <person name="Sauk J."/>
            <person name="Garner A."/>
            <person name="Jiang X."/>
            <person name="Arthur T."/>
            <person name="Lagoudas G.K."/>
            <person name="Vatanen T."/>
            <person name="Fornelos N."/>
            <person name="Wilson R."/>
            <person name="Bertha M."/>
            <person name="Cohen M."/>
            <person name="Garber J."/>
            <person name="Khalili H."/>
            <person name="Gevers D."/>
            <person name="Ananthakrishnan A.N."/>
            <person name="Kugathasan S."/>
            <person name="Lander E.S."/>
            <person name="Blainey P."/>
            <person name="Vlamakis H."/>
            <person name="Xavier R.J."/>
            <person name="Huttenhower C."/>
        </authorList>
    </citation>
    <scope>NUCLEOTIDE SEQUENCE [LARGE SCALE GENOMIC DNA]</scope>
    <source>
        <strain evidence="2 3">RJX1125</strain>
    </source>
</reference>